<feature type="compositionally biased region" description="Pro residues" evidence="1">
    <location>
        <begin position="202"/>
        <end position="220"/>
    </location>
</feature>
<dbReference type="Pfam" id="PF05036">
    <property type="entry name" value="SPOR"/>
    <property type="match status" value="1"/>
</dbReference>
<proteinExistence type="predicted"/>
<dbReference type="InterPro" id="IPR011990">
    <property type="entry name" value="TPR-like_helical_dom_sf"/>
</dbReference>
<organism evidence="3 4">
    <name type="scientific">Novosphingobium clariflavum</name>
    <dbReference type="NCBI Taxonomy" id="2029884"/>
    <lineage>
        <taxon>Bacteria</taxon>
        <taxon>Pseudomonadati</taxon>
        <taxon>Pseudomonadota</taxon>
        <taxon>Alphaproteobacteria</taxon>
        <taxon>Sphingomonadales</taxon>
        <taxon>Sphingomonadaceae</taxon>
        <taxon>Novosphingobium</taxon>
    </lineage>
</organism>
<dbReference type="PANTHER" id="PTHR45011:SF1">
    <property type="entry name" value="DAP3-BINDING CELL DEATH ENHANCER 1"/>
    <property type="match status" value="1"/>
</dbReference>
<evidence type="ECO:0000313" key="4">
    <source>
        <dbReference type="Proteomes" id="UP001589858"/>
    </source>
</evidence>
<feature type="domain" description="SPOR" evidence="2">
    <location>
        <begin position="284"/>
        <end position="363"/>
    </location>
</feature>
<dbReference type="RefSeq" id="WP_267219081.1">
    <property type="nucleotide sequence ID" value="NZ_JAPCWC010000003.1"/>
</dbReference>
<name>A0ABV6S8R4_9SPHN</name>
<dbReference type="Gene3D" id="1.25.40.10">
    <property type="entry name" value="Tetratricopeptide repeat domain"/>
    <property type="match status" value="1"/>
</dbReference>
<gene>
    <name evidence="3" type="ORF">ACFFF8_13630</name>
</gene>
<comment type="caution">
    <text evidence="3">The sequence shown here is derived from an EMBL/GenBank/DDBJ whole genome shotgun (WGS) entry which is preliminary data.</text>
</comment>
<dbReference type="InterPro" id="IPR007730">
    <property type="entry name" value="SPOR-like_dom"/>
</dbReference>
<dbReference type="Gene3D" id="3.30.70.1070">
    <property type="entry name" value="Sporulation related repeat"/>
    <property type="match status" value="1"/>
</dbReference>
<feature type="region of interest" description="Disordered" evidence="1">
    <location>
        <begin position="189"/>
        <end position="286"/>
    </location>
</feature>
<dbReference type="SMART" id="SM00671">
    <property type="entry name" value="SEL1"/>
    <property type="match status" value="2"/>
</dbReference>
<evidence type="ECO:0000256" key="1">
    <source>
        <dbReference type="SAM" id="MobiDB-lite"/>
    </source>
</evidence>
<feature type="compositionally biased region" description="Low complexity" evidence="1">
    <location>
        <begin position="221"/>
        <end position="233"/>
    </location>
</feature>
<dbReference type="InterPro" id="IPR052748">
    <property type="entry name" value="ISR_Activator"/>
</dbReference>
<dbReference type="Proteomes" id="UP001589858">
    <property type="component" value="Unassembled WGS sequence"/>
</dbReference>
<dbReference type="PROSITE" id="PS51724">
    <property type="entry name" value="SPOR"/>
    <property type="match status" value="1"/>
</dbReference>
<dbReference type="EMBL" id="JBHLTM010000055">
    <property type="protein sequence ID" value="MFC0685639.1"/>
    <property type="molecule type" value="Genomic_DNA"/>
</dbReference>
<keyword evidence="4" id="KW-1185">Reference proteome</keyword>
<dbReference type="InterPro" id="IPR036680">
    <property type="entry name" value="SPOR-like_sf"/>
</dbReference>
<dbReference type="PANTHER" id="PTHR45011">
    <property type="entry name" value="DAP3-BINDING CELL DEATH ENHANCER 1"/>
    <property type="match status" value="1"/>
</dbReference>
<feature type="compositionally biased region" description="Low complexity" evidence="1">
    <location>
        <begin position="262"/>
        <end position="273"/>
    </location>
</feature>
<evidence type="ECO:0000313" key="3">
    <source>
        <dbReference type="EMBL" id="MFC0685639.1"/>
    </source>
</evidence>
<dbReference type="SUPFAM" id="SSF81901">
    <property type="entry name" value="HCP-like"/>
    <property type="match status" value="1"/>
</dbReference>
<reference evidence="3 4" key="1">
    <citation type="submission" date="2024-09" db="EMBL/GenBank/DDBJ databases">
        <authorList>
            <person name="Sun Q."/>
            <person name="Mori K."/>
        </authorList>
    </citation>
    <scope>NUCLEOTIDE SEQUENCE [LARGE SCALE GENOMIC DNA]</scope>
    <source>
        <strain evidence="3 4">CICC 11035S</strain>
    </source>
</reference>
<accession>A0ABV6S8R4</accession>
<evidence type="ECO:0000259" key="2">
    <source>
        <dbReference type="PROSITE" id="PS51724"/>
    </source>
</evidence>
<protein>
    <submittedName>
        <fullName evidence="3">SPOR domain-containing protein</fullName>
    </submittedName>
</protein>
<sequence>MATPSLAAAATDASGGANTVKAGVEAWSAGQYETAVQLWKPLADKGDADAQFNLAQAYKMGRGVPLDLARAESLYGKAAAHGHVQAADNYGLLMFQRGQRDAAMPYIAAASARGDARAQYILGVAHFNGDLAEKDWVRAYALVSLAQQAGLPQATRALTQMDEHIPIEQRQQGVALAVKLSADAEAARARLDTSASLGAPAPARPAPPPSSSPPPSPPLSPAASPTGPAAAGADYARPQATAAPQPVRPITSPAVSRPAVPPTVTKPAAATAPKPTPAKPATPSAAQGQWRLQLGAFGVPGNAERLWSSLAKRPELAGKRRELVPGGSLTRLYAAGFATRSEAEKACAALKGPSQPCLVVPAH</sequence>
<dbReference type="Pfam" id="PF08238">
    <property type="entry name" value="Sel1"/>
    <property type="match status" value="2"/>
</dbReference>
<dbReference type="SUPFAM" id="SSF110997">
    <property type="entry name" value="Sporulation related repeat"/>
    <property type="match status" value="1"/>
</dbReference>
<dbReference type="InterPro" id="IPR006597">
    <property type="entry name" value="Sel1-like"/>
</dbReference>